<reference evidence="2" key="1">
    <citation type="submission" date="2022-03" db="EMBL/GenBank/DDBJ databases">
        <authorList>
            <person name="Tunstrom K."/>
        </authorList>
    </citation>
    <scope>NUCLEOTIDE SEQUENCE</scope>
</reference>
<dbReference type="PANTHER" id="PTHR47027:SF8">
    <property type="entry name" value="RIBONUCLEASE H"/>
    <property type="match status" value="1"/>
</dbReference>
<evidence type="ECO:0000259" key="1">
    <source>
        <dbReference type="Pfam" id="PF00078"/>
    </source>
</evidence>
<dbReference type="Pfam" id="PF00078">
    <property type="entry name" value="RVT_1"/>
    <property type="match status" value="1"/>
</dbReference>
<proteinExistence type="predicted"/>
<feature type="domain" description="Reverse transcriptase" evidence="1">
    <location>
        <begin position="17"/>
        <end position="98"/>
    </location>
</feature>
<comment type="caution">
    <text evidence="2">The sequence shown here is derived from an EMBL/GenBank/DDBJ whole genome shotgun (WGS) entry which is preliminary data.</text>
</comment>
<dbReference type="EMBL" id="CAKOGL010000013">
    <property type="protein sequence ID" value="CAH2093806.1"/>
    <property type="molecule type" value="Genomic_DNA"/>
</dbReference>
<dbReference type="Proteomes" id="UP001153954">
    <property type="component" value="Unassembled WGS sequence"/>
</dbReference>
<sequence length="134" mass="15752">MGWSHLSLEETQIIQKTEEYNRPLCFAYVDYEKAFDSVETWAVLQSLQRYTCNFSMSVRVQEHSTKAIPMQRGVIQGDVISPKLFTKALEDAFKLIEWKGYDININGEYIIHLRFARRYRAYGRIPGGPRYYAQ</sequence>
<name>A0AAU9U430_EUPED</name>
<evidence type="ECO:0000313" key="2">
    <source>
        <dbReference type="EMBL" id="CAH2093806.1"/>
    </source>
</evidence>
<dbReference type="PANTHER" id="PTHR47027">
    <property type="entry name" value="REVERSE TRANSCRIPTASE DOMAIN-CONTAINING PROTEIN"/>
    <property type="match status" value="1"/>
</dbReference>
<gene>
    <name evidence="2" type="ORF">EEDITHA_LOCUS9436</name>
</gene>
<evidence type="ECO:0000313" key="3">
    <source>
        <dbReference type="Proteomes" id="UP001153954"/>
    </source>
</evidence>
<accession>A0AAU9U430</accession>
<organism evidence="2 3">
    <name type="scientific">Euphydryas editha</name>
    <name type="common">Edith's checkerspot</name>
    <dbReference type="NCBI Taxonomy" id="104508"/>
    <lineage>
        <taxon>Eukaryota</taxon>
        <taxon>Metazoa</taxon>
        <taxon>Ecdysozoa</taxon>
        <taxon>Arthropoda</taxon>
        <taxon>Hexapoda</taxon>
        <taxon>Insecta</taxon>
        <taxon>Pterygota</taxon>
        <taxon>Neoptera</taxon>
        <taxon>Endopterygota</taxon>
        <taxon>Lepidoptera</taxon>
        <taxon>Glossata</taxon>
        <taxon>Ditrysia</taxon>
        <taxon>Papilionoidea</taxon>
        <taxon>Nymphalidae</taxon>
        <taxon>Nymphalinae</taxon>
        <taxon>Euphydryas</taxon>
    </lineage>
</organism>
<protein>
    <recommendedName>
        <fullName evidence="1">Reverse transcriptase domain-containing protein</fullName>
    </recommendedName>
</protein>
<keyword evidence="3" id="KW-1185">Reference proteome</keyword>
<dbReference type="AlphaFoldDB" id="A0AAU9U430"/>
<dbReference type="InterPro" id="IPR000477">
    <property type="entry name" value="RT_dom"/>
</dbReference>